<accession>M1WZR5</accession>
<evidence type="ECO:0000313" key="1">
    <source>
        <dbReference type="EMBL" id="CCH67822.1"/>
    </source>
</evidence>
<organism evidence="1 2">
    <name type="scientific">Richelia intracellularis HH01</name>
    <dbReference type="NCBI Taxonomy" id="1165094"/>
    <lineage>
        <taxon>Bacteria</taxon>
        <taxon>Bacillati</taxon>
        <taxon>Cyanobacteriota</taxon>
        <taxon>Cyanophyceae</taxon>
        <taxon>Nostocales</taxon>
        <taxon>Nostocaceae</taxon>
        <taxon>Richelia</taxon>
    </lineage>
</organism>
<reference evidence="2" key="2">
    <citation type="submission" date="2016-01" db="EMBL/GenBank/DDBJ databases">
        <title>Diatom-associated endosymboitic cyanobacterium lacks core nitrogen metabolism enzymes.</title>
        <authorList>
            <person name="Hilton J.A."/>
            <person name="Foster R.A."/>
            <person name="Tripp H.J."/>
            <person name="Carter B.J."/>
            <person name="Zehr J.P."/>
            <person name="Villareal T.A."/>
        </authorList>
    </citation>
    <scope>NUCLEOTIDE SEQUENCE [LARGE SCALE GENOMIC DNA]</scope>
    <source>
        <strain evidence="2">HH01</strain>
    </source>
</reference>
<evidence type="ECO:0000313" key="2">
    <source>
        <dbReference type="Proteomes" id="UP000053051"/>
    </source>
</evidence>
<dbReference type="STRING" id="1165094.RINTHH_16670"/>
<gene>
    <name evidence="1" type="ORF">RINTHH_16670</name>
</gene>
<sequence>MEIADIITELRLVNNWNTSNGGYAGVIVWILWQRKWW</sequence>
<protein>
    <submittedName>
        <fullName evidence="1">Uncharacterized protein</fullName>
    </submittedName>
</protein>
<reference evidence="1 2" key="1">
    <citation type="submission" date="2012-05" db="EMBL/GenBank/DDBJ databases">
        <authorList>
            <person name="Hilton J."/>
        </authorList>
    </citation>
    <scope>NUCLEOTIDE SEQUENCE [LARGE SCALE GENOMIC DNA]</scope>
    <source>
        <strain evidence="1 2">HH01</strain>
    </source>
</reference>
<proteinExistence type="predicted"/>
<keyword evidence="2" id="KW-1185">Reference proteome</keyword>
<name>M1WZR5_9NOST</name>
<dbReference type="AlphaFoldDB" id="M1WZR5"/>
<comment type="caution">
    <text evidence="1">The sequence shown here is derived from an EMBL/GenBank/DDBJ whole genome shotgun (WGS) entry which is preliminary data.</text>
</comment>
<dbReference type="EMBL" id="CAIY01000067">
    <property type="protein sequence ID" value="CCH67822.1"/>
    <property type="molecule type" value="Genomic_DNA"/>
</dbReference>
<dbReference type="Proteomes" id="UP000053051">
    <property type="component" value="Unassembled WGS sequence"/>
</dbReference>